<reference evidence="2 3" key="1">
    <citation type="submission" date="2016-10" db="EMBL/GenBank/DDBJ databases">
        <authorList>
            <person name="de Groot N.N."/>
        </authorList>
    </citation>
    <scope>NUCLEOTIDE SEQUENCE [LARGE SCALE GENOMIC DNA]</scope>
    <source>
        <strain evidence="2 3">CDM_5</strain>
    </source>
</reference>
<keyword evidence="1" id="KW-0472">Membrane</keyword>
<feature type="transmembrane region" description="Helical" evidence="1">
    <location>
        <begin position="154"/>
        <end position="174"/>
    </location>
</feature>
<keyword evidence="1" id="KW-0812">Transmembrane</keyword>
<keyword evidence="1" id="KW-1133">Transmembrane helix</keyword>
<dbReference type="EMBL" id="FOAD01000010">
    <property type="protein sequence ID" value="SEL87333.1"/>
    <property type="molecule type" value="Genomic_DNA"/>
</dbReference>
<evidence type="ECO:0000313" key="2">
    <source>
        <dbReference type="EMBL" id="SEL87333.1"/>
    </source>
</evidence>
<sequence>MTDTIESVSDVGHVHTQQLATRIRAVPVLAWIAAAVGGFIGSIPLGLMMQYGNPEPLIALALPMMYGLSGPDLATGWAIHQFHGVALAVMYVAAVQWQPLSEYAKTLRGAVALAVVVGVVSTALLSVLLMPLWLGAVGYPFTPAFPDLAMPEKLWSVLGHVIYALPATLGYAFIARR</sequence>
<evidence type="ECO:0000256" key="1">
    <source>
        <dbReference type="SAM" id="Phobius"/>
    </source>
</evidence>
<gene>
    <name evidence="2" type="ORF">SAMN04488691_11027</name>
</gene>
<dbReference type="Proteomes" id="UP000183894">
    <property type="component" value="Unassembled WGS sequence"/>
</dbReference>
<protein>
    <recommendedName>
        <fullName evidence="4">Histidine kinase</fullName>
    </recommendedName>
</protein>
<dbReference type="RefSeq" id="WP_074796079.1">
    <property type="nucleotide sequence ID" value="NZ_FOAD01000010.1"/>
</dbReference>
<dbReference type="AlphaFoldDB" id="A0A1H7TRP3"/>
<name>A0A1H7TRP3_HALLR</name>
<proteinExistence type="predicted"/>
<evidence type="ECO:0000313" key="3">
    <source>
        <dbReference type="Proteomes" id="UP000183894"/>
    </source>
</evidence>
<accession>A0A1H7TRP3</accession>
<evidence type="ECO:0008006" key="4">
    <source>
        <dbReference type="Google" id="ProtNLM"/>
    </source>
</evidence>
<feature type="transmembrane region" description="Helical" evidence="1">
    <location>
        <begin position="109"/>
        <end position="134"/>
    </location>
</feature>
<feature type="transmembrane region" description="Helical" evidence="1">
    <location>
        <begin position="77"/>
        <end position="97"/>
    </location>
</feature>
<dbReference type="OrthoDB" id="204680at2157"/>
<feature type="transmembrane region" description="Helical" evidence="1">
    <location>
        <begin position="28"/>
        <end position="47"/>
    </location>
</feature>
<organism evidence="2 3">
    <name type="scientific">Haloferax larsenii</name>
    <dbReference type="NCBI Taxonomy" id="302484"/>
    <lineage>
        <taxon>Archaea</taxon>
        <taxon>Methanobacteriati</taxon>
        <taxon>Methanobacteriota</taxon>
        <taxon>Stenosarchaea group</taxon>
        <taxon>Halobacteria</taxon>
        <taxon>Halobacteriales</taxon>
        <taxon>Haloferacaceae</taxon>
        <taxon>Haloferax</taxon>
    </lineage>
</organism>